<organism evidence="2 3">
    <name type="scientific">Schizothecium vesticola</name>
    <dbReference type="NCBI Taxonomy" id="314040"/>
    <lineage>
        <taxon>Eukaryota</taxon>
        <taxon>Fungi</taxon>
        <taxon>Dikarya</taxon>
        <taxon>Ascomycota</taxon>
        <taxon>Pezizomycotina</taxon>
        <taxon>Sordariomycetes</taxon>
        <taxon>Sordariomycetidae</taxon>
        <taxon>Sordariales</taxon>
        <taxon>Schizotheciaceae</taxon>
        <taxon>Schizothecium</taxon>
    </lineage>
</organism>
<accession>A0AA40KAD4</accession>
<dbReference type="Proteomes" id="UP001172155">
    <property type="component" value="Unassembled WGS sequence"/>
</dbReference>
<evidence type="ECO:0000256" key="1">
    <source>
        <dbReference type="SAM" id="MobiDB-lite"/>
    </source>
</evidence>
<comment type="caution">
    <text evidence="2">The sequence shown here is derived from an EMBL/GenBank/DDBJ whole genome shotgun (WGS) entry which is preliminary data.</text>
</comment>
<dbReference type="AlphaFoldDB" id="A0AA40KAD4"/>
<keyword evidence="3" id="KW-1185">Reference proteome</keyword>
<evidence type="ECO:0000313" key="2">
    <source>
        <dbReference type="EMBL" id="KAK0751337.1"/>
    </source>
</evidence>
<dbReference type="EMBL" id="JAUKUD010000002">
    <property type="protein sequence ID" value="KAK0751337.1"/>
    <property type="molecule type" value="Genomic_DNA"/>
</dbReference>
<gene>
    <name evidence="2" type="ORF">B0T18DRAFT_66631</name>
</gene>
<protein>
    <submittedName>
        <fullName evidence="2">Uncharacterized protein</fullName>
    </submittedName>
</protein>
<proteinExistence type="predicted"/>
<feature type="region of interest" description="Disordered" evidence="1">
    <location>
        <begin position="267"/>
        <end position="288"/>
    </location>
</feature>
<name>A0AA40KAD4_9PEZI</name>
<reference evidence="2" key="1">
    <citation type="submission" date="2023-06" db="EMBL/GenBank/DDBJ databases">
        <title>Genome-scale phylogeny and comparative genomics of the fungal order Sordariales.</title>
        <authorList>
            <consortium name="Lawrence Berkeley National Laboratory"/>
            <person name="Hensen N."/>
            <person name="Bonometti L."/>
            <person name="Westerberg I."/>
            <person name="Brannstrom I.O."/>
            <person name="Guillou S."/>
            <person name="Cros-Aarteil S."/>
            <person name="Calhoun S."/>
            <person name="Haridas S."/>
            <person name="Kuo A."/>
            <person name="Mondo S."/>
            <person name="Pangilinan J."/>
            <person name="Riley R."/>
            <person name="LaButti K."/>
            <person name="Andreopoulos B."/>
            <person name="Lipzen A."/>
            <person name="Chen C."/>
            <person name="Yanf M."/>
            <person name="Daum C."/>
            <person name="Ng V."/>
            <person name="Clum A."/>
            <person name="Steindorff A."/>
            <person name="Ohm R."/>
            <person name="Martin F."/>
            <person name="Silar P."/>
            <person name="Natvig D."/>
            <person name="Lalanne C."/>
            <person name="Gautier V."/>
            <person name="Ament-velasquez S.L."/>
            <person name="Kruys A."/>
            <person name="Hutchinson M.I."/>
            <person name="Powell A.J."/>
            <person name="Barry K."/>
            <person name="Miller A.N."/>
            <person name="Grigoriev I.V."/>
            <person name="Debuchy R."/>
            <person name="Gladieux P."/>
            <person name="Thoren M.H."/>
            <person name="Johannesson H."/>
        </authorList>
    </citation>
    <scope>NUCLEOTIDE SEQUENCE</scope>
    <source>
        <strain evidence="2">SMH3187-1</strain>
    </source>
</reference>
<sequence>MLSSTKDPACHPCGTAQHPDPNPFCFECGHHARHDSDGGGHAALIDDHHYPLRYAFAEATDLEDRWNRWDRDFLDPYSVVDVLVLVPFSLDDDDFYQDRDLHRHIWTPIGTGKPLAEPAPLPRCKRHIHGMGYHRPSFDADSHCWDHDSRPRFRTRDHVTLGYFRTSQQTARMTAFFDALRVTENRLMPHPLRDDNPFEHDPAADEEGLDGPMIALAELTATAAANLLLLAYAFETMSNLCCGLQGSFSGGSNKNLAPAQLLQGVREQPAGGCPSPSWQLPLPLDMAA</sequence>
<evidence type="ECO:0000313" key="3">
    <source>
        <dbReference type="Proteomes" id="UP001172155"/>
    </source>
</evidence>